<dbReference type="InterPro" id="IPR010998">
    <property type="entry name" value="Integrase_recombinase_N"/>
</dbReference>
<evidence type="ECO:0000259" key="4">
    <source>
        <dbReference type="PROSITE" id="PS51898"/>
    </source>
</evidence>
<dbReference type="EMBL" id="JACHXF010000002">
    <property type="protein sequence ID" value="MBB3094092.1"/>
    <property type="molecule type" value="Genomic_DNA"/>
</dbReference>
<dbReference type="Gene3D" id="1.10.443.10">
    <property type="entry name" value="Intergrase catalytic core"/>
    <property type="match status" value="1"/>
</dbReference>
<organism evidence="5 6">
    <name type="scientific">Actinoplanes campanulatus</name>
    <dbReference type="NCBI Taxonomy" id="113559"/>
    <lineage>
        <taxon>Bacteria</taxon>
        <taxon>Bacillati</taxon>
        <taxon>Actinomycetota</taxon>
        <taxon>Actinomycetes</taxon>
        <taxon>Micromonosporales</taxon>
        <taxon>Micromonosporaceae</taxon>
        <taxon>Actinoplanes</taxon>
    </lineage>
</organism>
<dbReference type="GO" id="GO:0015074">
    <property type="term" value="P:DNA integration"/>
    <property type="evidence" value="ECO:0007669"/>
    <property type="project" value="InterPro"/>
</dbReference>
<evidence type="ECO:0000256" key="2">
    <source>
        <dbReference type="ARBA" id="ARBA00023125"/>
    </source>
</evidence>
<dbReference type="GO" id="GO:0006310">
    <property type="term" value="P:DNA recombination"/>
    <property type="evidence" value="ECO:0007669"/>
    <property type="project" value="UniProtKB-KW"/>
</dbReference>
<dbReference type="PROSITE" id="PS51898">
    <property type="entry name" value="TYR_RECOMBINASE"/>
    <property type="match status" value="1"/>
</dbReference>
<dbReference type="CDD" id="cd00397">
    <property type="entry name" value="DNA_BRE_C"/>
    <property type="match status" value="1"/>
</dbReference>
<proteinExistence type="inferred from homology"/>
<evidence type="ECO:0000313" key="6">
    <source>
        <dbReference type="Proteomes" id="UP000590749"/>
    </source>
</evidence>
<dbReference type="Pfam" id="PF00589">
    <property type="entry name" value="Phage_integrase"/>
    <property type="match status" value="1"/>
</dbReference>
<evidence type="ECO:0000256" key="3">
    <source>
        <dbReference type="ARBA" id="ARBA00023172"/>
    </source>
</evidence>
<keyword evidence="6" id="KW-1185">Reference proteome</keyword>
<dbReference type="InterPro" id="IPR011010">
    <property type="entry name" value="DNA_brk_join_enz"/>
</dbReference>
<reference evidence="5 6" key="1">
    <citation type="submission" date="2020-08" db="EMBL/GenBank/DDBJ databases">
        <title>Genomic Encyclopedia of Type Strains, Phase III (KMG-III): the genomes of soil and plant-associated and newly described type strains.</title>
        <authorList>
            <person name="Whitman W."/>
        </authorList>
    </citation>
    <scope>NUCLEOTIDE SEQUENCE [LARGE SCALE GENOMIC DNA]</scope>
    <source>
        <strain evidence="5 6">CECT 3287</strain>
    </source>
</reference>
<dbReference type="GO" id="GO:0003677">
    <property type="term" value="F:DNA binding"/>
    <property type="evidence" value="ECO:0007669"/>
    <property type="project" value="UniProtKB-KW"/>
</dbReference>
<evidence type="ECO:0000256" key="1">
    <source>
        <dbReference type="ARBA" id="ARBA00008857"/>
    </source>
</evidence>
<comment type="similarity">
    <text evidence="1">Belongs to the 'phage' integrase family.</text>
</comment>
<dbReference type="InterPro" id="IPR050090">
    <property type="entry name" value="Tyrosine_recombinase_XerCD"/>
</dbReference>
<comment type="caution">
    <text evidence="5">The sequence shown here is derived from an EMBL/GenBank/DDBJ whole genome shotgun (WGS) entry which is preliminary data.</text>
</comment>
<name>A0A7W5FD97_9ACTN</name>
<sequence length="346" mass="38375">MTASRVKPEVLEAARMMLEQMGITTDDLLQVPGVRRQVPTFAEYVPVVLAAIGAGAARTYGNYLRKVVDRWGDRRLDEVTPTEVETLMRQFQADAVQRRNFRGGTGSGEHLIAALRCVYRRAVADRLIADADDPAKKVSKPRRPTSQRIALPDERLGELVAAAATGGRDPELDALIVRFHIETACRRGGLLKVRPMDLDVQQCLVMLREKGNTFRRQPVSPTLMSFLLHHVHQRGAPQDELLLRYLTGGPVGRRRYDGLFVRLGRTLPWVTAQGVSAHWLRHTTLTWVERVYGYGVALAYAGHAESPNDTGTTARYVKATLQEVATALAGLTGEPHPLALSEETED</sequence>
<dbReference type="PANTHER" id="PTHR30349:SF41">
    <property type="entry name" value="INTEGRASE_RECOMBINASE PROTEIN MJ0367-RELATED"/>
    <property type="match status" value="1"/>
</dbReference>
<dbReference type="RefSeq" id="WP_183218293.1">
    <property type="nucleotide sequence ID" value="NZ_BMPW01000015.1"/>
</dbReference>
<protein>
    <submittedName>
        <fullName evidence="5">Integrase</fullName>
    </submittedName>
</protein>
<dbReference type="SUPFAM" id="SSF56349">
    <property type="entry name" value="DNA breaking-rejoining enzymes"/>
    <property type="match status" value="1"/>
</dbReference>
<dbReference type="AlphaFoldDB" id="A0A7W5FD97"/>
<dbReference type="PANTHER" id="PTHR30349">
    <property type="entry name" value="PHAGE INTEGRASE-RELATED"/>
    <property type="match status" value="1"/>
</dbReference>
<dbReference type="InterPro" id="IPR002104">
    <property type="entry name" value="Integrase_catalytic"/>
</dbReference>
<feature type="domain" description="Tyr recombinase" evidence="4">
    <location>
        <begin position="146"/>
        <end position="329"/>
    </location>
</feature>
<dbReference type="Gene3D" id="1.10.150.130">
    <property type="match status" value="1"/>
</dbReference>
<accession>A0A7W5FD97</accession>
<gene>
    <name evidence="5" type="ORF">FHR83_001741</name>
</gene>
<keyword evidence="2" id="KW-0238">DNA-binding</keyword>
<dbReference type="Proteomes" id="UP000590749">
    <property type="component" value="Unassembled WGS sequence"/>
</dbReference>
<dbReference type="InterPro" id="IPR013762">
    <property type="entry name" value="Integrase-like_cat_sf"/>
</dbReference>
<keyword evidence="3" id="KW-0233">DNA recombination</keyword>
<evidence type="ECO:0000313" key="5">
    <source>
        <dbReference type="EMBL" id="MBB3094092.1"/>
    </source>
</evidence>